<dbReference type="OMA" id="ISMISTW"/>
<feature type="transmembrane region" description="Helical" evidence="1">
    <location>
        <begin position="214"/>
        <end position="238"/>
    </location>
</feature>
<protein>
    <recommendedName>
        <fullName evidence="4">G-protein coupled receptors family 2 profile 2 domain-containing protein</fullName>
    </recommendedName>
</protein>
<dbReference type="SUPFAM" id="SSF81321">
    <property type="entry name" value="Family A G protein-coupled receptor-like"/>
    <property type="match status" value="1"/>
</dbReference>
<dbReference type="EMBL" id="AGNL01047609">
    <property type="protein sequence ID" value="EJK46666.1"/>
    <property type="molecule type" value="Genomic_DNA"/>
</dbReference>
<dbReference type="OrthoDB" id="48325at2759"/>
<dbReference type="eggNOG" id="ENOG502SVD8">
    <property type="taxonomic scope" value="Eukaryota"/>
</dbReference>
<feature type="transmembrane region" description="Helical" evidence="1">
    <location>
        <begin position="13"/>
        <end position="35"/>
    </location>
</feature>
<evidence type="ECO:0000256" key="1">
    <source>
        <dbReference type="SAM" id="Phobius"/>
    </source>
</evidence>
<reference evidence="2 3" key="1">
    <citation type="journal article" date="2012" name="Genome Biol.">
        <title>Genome and low-iron response of an oceanic diatom adapted to chronic iron limitation.</title>
        <authorList>
            <person name="Lommer M."/>
            <person name="Specht M."/>
            <person name="Roy A.S."/>
            <person name="Kraemer L."/>
            <person name="Andreson R."/>
            <person name="Gutowska M.A."/>
            <person name="Wolf J."/>
            <person name="Bergner S.V."/>
            <person name="Schilhabel M.B."/>
            <person name="Klostermeier U.C."/>
            <person name="Beiko R.G."/>
            <person name="Rosenstiel P."/>
            <person name="Hippler M."/>
            <person name="Laroche J."/>
        </authorList>
    </citation>
    <scope>NUCLEOTIDE SEQUENCE [LARGE SCALE GENOMIC DNA]</scope>
    <source>
        <strain evidence="2 3">CCMP1005</strain>
    </source>
</reference>
<feature type="transmembrane region" description="Helical" evidence="1">
    <location>
        <begin position="127"/>
        <end position="149"/>
    </location>
</feature>
<comment type="caution">
    <text evidence="2">The sequence shown here is derived from an EMBL/GenBank/DDBJ whole genome shotgun (WGS) entry which is preliminary data.</text>
</comment>
<gene>
    <name evidence="2" type="ORF">THAOC_34655</name>
</gene>
<organism evidence="2 3">
    <name type="scientific">Thalassiosira oceanica</name>
    <name type="common">Marine diatom</name>
    <dbReference type="NCBI Taxonomy" id="159749"/>
    <lineage>
        <taxon>Eukaryota</taxon>
        <taxon>Sar</taxon>
        <taxon>Stramenopiles</taxon>
        <taxon>Ochrophyta</taxon>
        <taxon>Bacillariophyta</taxon>
        <taxon>Coscinodiscophyceae</taxon>
        <taxon>Thalassiosirophycidae</taxon>
        <taxon>Thalassiosirales</taxon>
        <taxon>Thalassiosiraceae</taxon>
        <taxon>Thalassiosira</taxon>
    </lineage>
</organism>
<evidence type="ECO:0008006" key="4">
    <source>
        <dbReference type="Google" id="ProtNLM"/>
    </source>
</evidence>
<feature type="transmembrane region" description="Helical" evidence="1">
    <location>
        <begin position="174"/>
        <end position="202"/>
    </location>
</feature>
<evidence type="ECO:0000313" key="3">
    <source>
        <dbReference type="Proteomes" id="UP000266841"/>
    </source>
</evidence>
<accession>K0RC91</accession>
<feature type="transmembrane region" description="Helical" evidence="1">
    <location>
        <begin position="89"/>
        <end position="106"/>
    </location>
</feature>
<dbReference type="AlphaFoldDB" id="K0RC91"/>
<evidence type="ECO:0000313" key="2">
    <source>
        <dbReference type="EMBL" id="EJK46666.1"/>
    </source>
</evidence>
<keyword evidence="1" id="KW-0812">Transmembrane</keyword>
<proteinExistence type="predicted"/>
<keyword evidence="1" id="KW-0472">Membrane</keyword>
<dbReference type="Proteomes" id="UP000266841">
    <property type="component" value="Unassembled WGS sequence"/>
</dbReference>
<keyword evidence="1" id="KW-1133">Transmembrane helix</keyword>
<name>K0RC91_THAOC</name>
<sequence>MVNNSDQTFFIQLTLWTACNGVSMVAVWLLILAILRSPACRRSPFNLYLLMSLLPDAYKNLSGFLANLTNLLADEGNPTSCVAIGFNDVYWWTANLWMACVVFYQLHRMLKASKMARRHAPPSRQRVLKEGLAVQAAGIFMACLTLLPIDFIPKATPASGCEAFPESGNTSQLVFYWAFFMPISALLPTLLVTLLCIDIWVSGLLPVNGKSRSLLIYFARLLAVIYVTAIAVFVSFFFHNWVQAIAFACFNLVGLFQVVLALLKRDIRKAWVEMFTCKTTDEARGQGELPRTDTTQHDAVRPALAFSFFQSSRRGLVTFLASITHPSKVGDSVTSTNAHPDNFEMNMVSKATIDTERIKADAFGGREDEKGAGVSCACSSP</sequence>
<feature type="transmembrane region" description="Helical" evidence="1">
    <location>
        <begin position="244"/>
        <end position="263"/>
    </location>
</feature>
<keyword evidence="3" id="KW-1185">Reference proteome</keyword>